<feature type="signal peptide" evidence="1">
    <location>
        <begin position="1"/>
        <end position="17"/>
    </location>
</feature>
<sequence length="259" mass="27756">MRYLTALFLALASPLAAQDMPDAPIVILGEIHDNPVHHAVQAEWTARIAPKAIVFEMLTPEQAARVTPELRGDANALGEVLEWKASGWPDFAMYHPIFTAAPQAAIYGAAVPRDAARTAFETGITEAFGPDAGRFGLTDPLPQDQLEARLIFQAEAHCNALPEDLLPRMVELQRLRDAVLARTALAALDETGGPVVVITGNGHARADWGMPVYIGVARPDLTMFALGQSEAGQVSGVFDQVLDAAPVDREDPCAAFAKD</sequence>
<dbReference type="EMBL" id="FNEB01000002">
    <property type="protein sequence ID" value="SDI29058.1"/>
    <property type="molecule type" value="Genomic_DNA"/>
</dbReference>
<keyword evidence="1" id="KW-0732">Signal</keyword>
<evidence type="ECO:0000256" key="1">
    <source>
        <dbReference type="SAM" id="SignalP"/>
    </source>
</evidence>
<accession>A0A1G8JCR9</accession>
<gene>
    <name evidence="3" type="ORF">SAMN05421850_10298</name>
</gene>
<organism evidence="3 4">
    <name type="scientific">Lutimaribacter saemankumensis</name>
    <dbReference type="NCBI Taxonomy" id="490829"/>
    <lineage>
        <taxon>Bacteria</taxon>
        <taxon>Pseudomonadati</taxon>
        <taxon>Pseudomonadota</taxon>
        <taxon>Alphaproteobacteria</taxon>
        <taxon>Rhodobacterales</taxon>
        <taxon>Roseobacteraceae</taxon>
        <taxon>Lutimaribacter</taxon>
    </lineage>
</organism>
<dbReference type="Pfam" id="PF04187">
    <property type="entry name" value="Cofac_haem_bdg"/>
    <property type="match status" value="1"/>
</dbReference>
<evidence type="ECO:0000313" key="4">
    <source>
        <dbReference type="Proteomes" id="UP000199340"/>
    </source>
</evidence>
<dbReference type="InterPro" id="IPR007314">
    <property type="entry name" value="Cofac_haem-bd_dom"/>
</dbReference>
<dbReference type="SUPFAM" id="SSF159501">
    <property type="entry name" value="EreA/ChaN-like"/>
    <property type="match status" value="1"/>
</dbReference>
<name>A0A1G8JCR9_9RHOB</name>
<dbReference type="STRING" id="490829.SAMN05421850_10298"/>
<protein>
    <submittedName>
        <fullName evidence="3">Uncharacterized iron-regulated protein</fullName>
    </submittedName>
</protein>
<keyword evidence="4" id="KW-1185">Reference proteome</keyword>
<evidence type="ECO:0000259" key="2">
    <source>
        <dbReference type="Pfam" id="PF04187"/>
    </source>
</evidence>
<dbReference type="AlphaFoldDB" id="A0A1G8JCR9"/>
<feature type="chain" id="PRO_5011540637" evidence="1">
    <location>
        <begin position="18"/>
        <end position="259"/>
    </location>
</feature>
<dbReference type="OrthoDB" id="9795827at2"/>
<dbReference type="CDD" id="cd14727">
    <property type="entry name" value="ChanN-like"/>
    <property type="match status" value="1"/>
</dbReference>
<reference evidence="3 4" key="1">
    <citation type="submission" date="2016-10" db="EMBL/GenBank/DDBJ databases">
        <authorList>
            <person name="de Groot N.N."/>
        </authorList>
    </citation>
    <scope>NUCLEOTIDE SEQUENCE [LARGE SCALE GENOMIC DNA]</scope>
    <source>
        <strain evidence="3 4">DSM 28010</strain>
    </source>
</reference>
<proteinExistence type="predicted"/>
<dbReference type="Proteomes" id="UP000199340">
    <property type="component" value="Unassembled WGS sequence"/>
</dbReference>
<feature type="domain" description="Haem-binding uptake Tiki superfamily ChaN" evidence="2">
    <location>
        <begin position="17"/>
        <end position="214"/>
    </location>
</feature>
<evidence type="ECO:0000313" key="3">
    <source>
        <dbReference type="EMBL" id="SDI29058.1"/>
    </source>
</evidence>
<dbReference type="Gene3D" id="3.40.50.11550">
    <property type="match status" value="2"/>
</dbReference>
<dbReference type="RefSeq" id="WP_090027269.1">
    <property type="nucleotide sequence ID" value="NZ_FNEB01000002.1"/>
</dbReference>